<evidence type="ECO:0000313" key="2">
    <source>
        <dbReference type="EnsemblPlants" id="Kaladp0095s0480.1.v1.1"/>
    </source>
</evidence>
<evidence type="ECO:0000256" key="1">
    <source>
        <dbReference type="SAM" id="MobiDB-lite"/>
    </source>
</evidence>
<dbReference type="EnsemblPlants" id="Kaladp0095s0480.1.v1.1">
    <property type="protein sequence ID" value="Kaladp0095s0480.1.v1.1"/>
    <property type="gene ID" value="Kaladp0095s0480.v1.1"/>
</dbReference>
<dbReference type="AlphaFoldDB" id="A0A7N0V0W7"/>
<accession>A0A7N0V0W7</accession>
<organism evidence="2 3">
    <name type="scientific">Kalanchoe fedtschenkoi</name>
    <name type="common">Lavender scallops</name>
    <name type="synonym">South American air plant</name>
    <dbReference type="NCBI Taxonomy" id="63787"/>
    <lineage>
        <taxon>Eukaryota</taxon>
        <taxon>Viridiplantae</taxon>
        <taxon>Streptophyta</taxon>
        <taxon>Embryophyta</taxon>
        <taxon>Tracheophyta</taxon>
        <taxon>Spermatophyta</taxon>
        <taxon>Magnoliopsida</taxon>
        <taxon>eudicotyledons</taxon>
        <taxon>Gunneridae</taxon>
        <taxon>Pentapetalae</taxon>
        <taxon>Saxifragales</taxon>
        <taxon>Crassulaceae</taxon>
        <taxon>Kalanchoe</taxon>
    </lineage>
</organism>
<feature type="region of interest" description="Disordered" evidence="1">
    <location>
        <begin position="172"/>
        <end position="195"/>
    </location>
</feature>
<proteinExistence type="predicted"/>
<sequence>MPNSVRRAVTSRNSSPLRSTTSSCNSNSCSLLPTALYELVNCTRRRCNEHQKGLVCKTGLQIHQQTQHTERDSVTLVFLESTIMKSTSGYINTCEDEDCGIERDGREPLRLQIRFQPQNVAFQTTNSKPDVETVDGCAGDNSNALATLRIDASANQIARRLSSEFADSLLRAASGGERERERVSNEQDETRRETDNTFLTVAENIDVA</sequence>
<protein>
    <submittedName>
        <fullName evidence="2">Uncharacterized protein</fullName>
    </submittedName>
</protein>
<dbReference type="Proteomes" id="UP000594263">
    <property type="component" value="Unplaced"/>
</dbReference>
<feature type="region of interest" description="Disordered" evidence="1">
    <location>
        <begin position="1"/>
        <end position="25"/>
    </location>
</feature>
<reference evidence="2" key="1">
    <citation type="submission" date="2021-01" db="UniProtKB">
        <authorList>
            <consortium name="EnsemblPlants"/>
        </authorList>
    </citation>
    <scope>IDENTIFICATION</scope>
</reference>
<name>A0A7N0V0W7_KALFE</name>
<evidence type="ECO:0000313" key="3">
    <source>
        <dbReference type="Proteomes" id="UP000594263"/>
    </source>
</evidence>
<dbReference type="Gramene" id="Kaladp0095s0480.1.v1.1">
    <property type="protein sequence ID" value="Kaladp0095s0480.1.v1.1"/>
    <property type="gene ID" value="Kaladp0095s0480.v1.1"/>
</dbReference>
<keyword evidence="3" id="KW-1185">Reference proteome</keyword>
<feature type="compositionally biased region" description="Basic and acidic residues" evidence="1">
    <location>
        <begin position="176"/>
        <end position="195"/>
    </location>
</feature>